<dbReference type="Pfam" id="PF07701">
    <property type="entry name" value="HNOBA"/>
    <property type="match status" value="1"/>
</dbReference>
<dbReference type="GO" id="GO:0016020">
    <property type="term" value="C:membrane"/>
    <property type="evidence" value="ECO:0007669"/>
    <property type="project" value="UniProtKB-SubCell"/>
</dbReference>
<evidence type="ECO:0000256" key="14">
    <source>
        <dbReference type="RuleBase" id="RU003431"/>
    </source>
</evidence>
<dbReference type="PROSITE" id="PS50011">
    <property type="entry name" value="PROTEIN_KINASE_DOM"/>
    <property type="match status" value="1"/>
</dbReference>
<dbReference type="PROSITE" id="PS50125">
    <property type="entry name" value="GUANYLATE_CYCLASE_2"/>
    <property type="match status" value="1"/>
</dbReference>
<dbReference type="Pfam" id="PF07714">
    <property type="entry name" value="PK_Tyr_Ser-Thr"/>
    <property type="match status" value="1"/>
</dbReference>
<dbReference type="InterPro" id="IPR001054">
    <property type="entry name" value="A/G_cyclase"/>
</dbReference>
<evidence type="ECO:0000256" key="16">
    <source>
        <dbReference type="SAM" id="MobiDB-lite"/>
    </source>
</evidence>
<comment type="caution">
    <text evidence="19">The sequence shown here is derived from an EMBL/GenBank/DDBJ whole genome shotgun (WGS) entry which is preliminary data.</text>
</comment>
<evidence type="ECO:0000313" key="19">
    <source>
        <dbReference type="EMBL" id="KAK7479380.1"/>
    </source>
</evidence>
<comment type="catalytic activity">
    <reaction evidence="14">
        <text>GTP = 3',5'-cyclic GMP + diphosphate</text>
        <dbReference type="Rhea" id="RHEA:13665"/>
        <dbReference type="ChEBI" id="CHEBI:33019"/>
        <dbReference type="ChEBI" id="CHEBI:37565"/>
        <dbReference type="ChEBI" id="CHEBI:57746"/>
        <dbReference type="EC" id="4.6.1.2"/>
    </reaction>
</comment>
<keyword evidence="11 13" id="KW-0456">Lyase</keyword>
<feature type="domain" description="Guanylate cyclase" evidence="18">
    <location>
        <begin position="829"/>
        <end position="959"/>
    </location>
</feature>
<dbReference type="Gene3D" id="3.40.50.2300">
    <property type="match status" value="2"/>
</dbReference>
<evidence type="ECO:0000256" key="1">
    <source>
        <dbReference type="ARBA" id="ARBA00004479"/>
    </source>
</evidence>
<dbReference type="Pfam" id="PF01094">
    <property type="entry name" value="ANF_receptor"/>
    <property type="match status" value="1"/>
</dbReference>
<dbReference type="InterPro" id="IPR029787">
    <property type="entry name" value="Nucleotide_cyclase"/>
</dbReference>
<dbReference type="PROSITE" id="PS00452">
    <property type="entry name" value="GUANYLATE_CYCLASE_1"/>
    <property type="match status" value="1"/>
</dbReference>
<keyword evidence="12 14" id="KW-0141">cGMP biosynthesis</keyword>
<dbReference type="InterPro" id="IPR000719">
    <property type="entry name" value="Prot_kinase_dom"/>
</dbReference>
<protein>
    <recommendedName>
        <fullName evidence="2 14">Guanylate cyclase</fullName>
        <ecNumber evidence="2 14">4.6.1.2</ecNumber>
    </recommendedName>
</protein>
<dbReference type="CDD" id="cd07302">
    <property type="entry name" value="CHD"/>
    <property type="match status" value="1"/>
</dbReference>
<dbReference type="InterPro" id="IPR028082">
    <property type="entry name" value="Peripla_BP_I"/>
</dbReference>
<keyword evidence="15" id="KW-0175">Coiled coil</keyword>
<dbReference type="SMART" id="SM00044">
    <property type="entry name" value="CYCc"/>
    <property type="match status" value="1"/>
</dbReference>
<evidence type="ECO:0000313" key="20">
    <source>
        <dbReference type="Proteomes" id="UP001519460"/>
    </source>
</evidence>
<dbReference type="AlphaFoldDB" id="A0ABD0JXS8"/>
<dbReference type="CDD" id="cd06352">
    <property type="entry name" value="PBP1_NPR_GC-like"/>
    <property type="match status" value="1"/>
</dbReference>
<dbReference type="InterPro" id="IPR011009">
    <property type="entry name" value="Kinase-like_dom_sf"/>
</dbReference>
<dbReference type="InterPro" id="IPR001828">
    <property type="entry name" value="ANF_lig-bd_rcpt"/>
</dbReference>
<feature type="non-terminal residue" evidence="19">
    <location>
        <position position="1"/>
    </location>
</feature>
<gene>
    <name evidence="19" type="ORF">BaRGS_00029372</name>
</gene>
<accession>A0ABD0JXS8</accession>
<evidence type="ECO:0000256" key="5">
    <source>
        <dbReference type="ARBA" id="ARBA00022741"/>
    </source>
</evidence>
<dbReference type="SUPFAM" id="SSF55073">
    <property type="entry name" value="Nucleotide cyclase"/>
    <property type="match status" value="1"/>
</dbReference>
<dbReference type="InterPro" id="IPR018297">
    <property type="entry name" value="A/G_cyclase_CS"/>
</dbReference>
<dbReference type="SUPFAM" id="SSF56112">
    <property type="entry name" value="Protein kinase-like (PK-like)"/>
    <property type="match status" value="1"/>
</dbReference>
<sequence>VTWIDSACSARRSLGRLVQFMRDMYPDVIIGPPCTEAMIPVSDIASFFNIPVFGWISNEHQLDNKTRTSTLVRTLPPLSTLGNLLLEVCQRYDWHTVAMISTSGRLAEGIAEFFKDVLDGNTNFSLVRHFNRVNVSVSDERIREMYADIKQKARVIFLIIPDDQLRRYLLAAHDMGMTSGDFQFLFSRQMIAGESLVNTLRGDGIWRRDDGRDQEAKQAYKNLLYFTFSYIMEWGIDHIEAENVSNKIFGGNQHIPPFSTPDRYARFLHDAVYLYGLSYNYTVTRNLTPDGTNIVRAATKQHFLGLTGNVSMSGDADRLASYLIWDMDSQGNFNDVMSVTYEKQEDGSSFVVVRKFGSVLWGNGLSEDDGYIPPDTPPCGFDGDECPPDNTAEIAAPTVVVTIMLAGVVVFLVLYRWWKKEQQLYRKNWRIQWSDLKFDCQAGKLSGTQLNSKLTGSRSTNNSEDPAASASNVSNNTSALSQIATAVHYCQSARLGGNRVAVRMIRRKSIRNDRKLLECMRLLTNLKHANLTAFYGVCIDPPNLCVVWEYCDKGSLQDVIHNTDYQLDSMVQFSLALDICAGLNFIHDSELKVHGNLRSSKCLVDTRWTCKLSGFGLREVLRTERPPADLDEQTRYAKLFWTAPEILRLRLKEEAHSPTQAADIYSVAIILKEIICKNDPYDEEIHGQHLTPKEIITRVSAPQGDTLFRPCFTDLREVPEEHQSVAARFLHLVNACWQEDPSYRPTSRRLLRHLTKLNPYKTTNIMDNMLKMMERYSSRLEELVAERTAQLEEEKRKTDALLYRMLPQKVADDLKRGDHVQAEAFTSVTIYFSDIVGFTGIAGESTPMQIVEFLNSLYTVFDTIIQEFDVYKVETIGDAYMVVSGIPVPNGIRHAAIIADMSLALLQAVFDFTIPHQPDRQLRIRIGLNTGPVVAGVVGNIMPRYCLFGDTVNLASRMESHGLPLKIQMSPSTYEAIAPSGVYIISERGLIEVKGKGRMHTYFLEGKVDPDAAIETETDVGSEKWKNQNPSLADLQSFTTDDALTEKLHDALMLVAKEPIKESDSGKGDYTIQSAAATQLAAATQTGKEVQQSADS</sequence>
<dbReference type="Gene3D" id="1.10.510.10">
    <property type="entry name" value="Transferase(Phosphotransferase) domain 1"/>
    <property type="match status" value="1"/>
</dbReference>
<keyword evidence="5" id="KW-0547">Nucleotide-binding</keyword>
<dbReference type="EC" id="4.6.1.2" evidence="2 14"/>
<keyword evidence="6" id="KW-1133">Transmembrane helix</keyword>
<keyword evidence="10" id="KW-0325">Glycoprotein</keyword>
<evidence type="ECO:0000256" key="4">
    <source>
        <dbReference type="ARBA" id="ARBA00022729"/>
    </source>
</evidence>
<evidence type="ECO:0000256" key="13">
    <source>
        <dbReference type="RuleBase" id="RU000405"/>
    </source>
</evidence>
<dbReference type="SUPFAM" id="SSF53822">
    <property type="entry name" value="Periplasmic binding protein-like I"/>
    <property type="match status" value="1"/>
</dbReference>
<dbReference type="Proteomes" id="UP001519460">
    <property type="component" value="Unassembled WGS sequence"/>
</dbReference>
<keyword evidence="4" id="KW-0732">Signal</keyword>
<comment type="similarity">
    <text evidence="13">Belongs to the adenylyl cyclase class-4/guanylyl cyclase family.</text>
</comment>
<reference evidence="19 20" key="1">
    <citation type="journal article" date="2023" name="Sci. Data">
        <title>Genome assembly of the Korean intertidal mud-creeper Batillaria attramentaria.</title>
        <authorList>
            <person name="Patra A.K."/>
            <person name="Ho P.T."/>
            <person name="Jun S."/>
            <person name="Lee S.J."/>
            <person name="Kim Y."/>
            <person name="Won Y.J."/>
        </authorList>
    </citation>
    <scope>NUCLEOTIDE SEQUENCE [LARGE SCALE GENOMIC DNA]</scope>
    <source>
        <strain evidence="19">Wonlab-2016</strain>
    </source>
</reference>
<dbReference type="Gene3D" id="3.30.70.1230">
    <property type="entry name" value="Nucleotide cyclase"/>
    <property type="match status" value="1"/>
</dbReference>
<evidence type="ECO:0000256" key="3">
    <source>
        <dbReference type="ARBA" id="ARBA00022692"/>
    </source>
</evidence>
<evidence type="ECO:0000256" key="12">
    <source>
        <dbReference type="ARBA" id="ARBA00023293"/>
    </source>
</evidence>
<dbReference type="GO" id="GO:0005525">
    <property type="term" value="F:GTP binding"/>
    <property type="evidence" value="ECO:0007669"/>
    <property type="project" value="UniProtKB-KW"/>
</dbReference>
<dbReference type="InterPro" id="IPR011645">
    <property type="entry name" value="HNOB_dom_associated"/>
</dbReference>
<evidence type="ECO:0000256" key="8">
    <source>
        <dbReference type="ARBA" id="ARBA00023136"/>
    </source>
</evidence>
<evidence type="ECO:0000256" key="15">
    <source>
        <dbReference type="SAM" id="Coils"/>
    </source>
</evidence>
<dbReference type="InterPro" id="IPR001245">
    <property type="entry name" value="Ser-Thr/Tyr_kinase_cat_dom"/>
</dbReference>
<dbReference type="InterPro" id="IPR050401">
    <property type="entry name" value="Cyclic_nucleotide_synthase"/>
</dbReference>
<dbReference type="Pfam" id="PF00211">
    <property type="entry name" value="Guanylate_cyc"/>
    <property type="match status" value="1"/>
</dbReference>
<dbReference type="FunFam" id="3.30.70.1230:FF:000004">
    <property type="entry name" value="Guanylate cyclase"/>
    <property type="match status" value="1"/>
</dbReference>
<evidence type="ECO:0000256" key="10">
    <source>
        <dbReference type="ARBA" id="ARBA00023180"/>
    </source>
</evidence>
<feature type="coiled-coil region" evidence="15">
    <location>
        <begin position="766"/>
        <end position="797"/>
    </location>
</feature>
<feature type="compositionally biased region" description="Polar residues" evidence="16">
    <location>
        <begin position="451"/>
        <end position="464"/>
    </location>
</feature>
<keyword evidence="8" id="KW-0472">Membrane</keyword>
<comment type="subcellular location">
    <subcellularLocation>
        <location evidence="1">Membrane</location>
        <topology evidence="1">Single-pass type I membrane protein</topology>
    </subcellularLocation>
</comment>
<organism evidence="19 20">
    <name type="scientific">Batillaria attramentaria</name>
    <dbReference type="NCBI Taxonomy" id="370345"/>
    <lineage>
        <taxon>Eukaryota</taxon>
        <taxon>Metazoa</taxon>
        <taxon>Spiralia</taxon>
        <taxon>Lophotrochozoa</taxon>
        <taxon>Mollusca</taxon>
        <taxon>Gastropoda</taxon>
        <taxon>Caenogastropoda</taxon>
        <taxon>Sorbeoconcha</taxon>
        <taxon>Cerithioidea</taxon>
        <taxon>Batillariidae</taxon>
        <taxon>Batillaria</taxon>
    </lineage>
</organism>
<keyword evidence="7" id="KW-0342">GTP-binding</keyword>
<dbReference type="InterPro" id="IPR001170">
    <property type="entry name" value="ANPR/GUC"/>
</dbReference>
<keyword evidence="20" id="KW-1185">Reference proteome</keyword>
<dbReference type="PANTHER" id="PTHR11920">
    <property type="entry name" value="GUANYLYL CYCLASE"/>
    <property type="match status" value="1"/>
</dbReference>
<evidence type="ECO:0000259" key="18">
    <source>
        <dbReference type="PROSITE" id="PS50125"/>
    </source>
</evidence>
<feature type="domain" description="Protein kinase" evidence="17">
    <location>
        <begin position="469"/>
        <end position="756"/>
    </location>
</feature>
<evidence type="ECO:0000256" key="11">
    <source>
        <dbReference type="ARBA" id="ARBA00023239"/>
    </source>
</evidence>
<dbReference type="GO" id="GO:0004383">
    <property type="term" value="F:guanylate cyclase activity"/>
    <property type="evidence" value="ECO:0007669"/>
    <property type="project" value="UniProtKB-EC"/>
</dbReference>
<name>A0ABD0JXS8_9CAEN</name>
<dbReference type="PANTHER" id="PTHR11920:SF501">
    <property type="entry name" value="GUANYLATE CYCLASE 32E"/>
    <property type="match status" value="1"/>
</dbReference>
<evidence type="ECO:0000256" key="6">
    <source>
        <dbReference type="ARBA" id="ARBA00022989"/>
    </source>
</evidence>
<keyword evidence="9" id="KW-0675">Receptor</keyword>
<keyword evidence="3" id="KW-0812">Transmembrane</keyword>
<evidence type="ECO:0000256" key="7">
    <source>
        <dbReference type="ARBA" id="ARBA00023134"/>
    </source>
</evidence>
<evidence type="ECO:0000256" key="2">
    <source>
        <dbReference type="ARBA" id="ARBA00012202"/>
    </source>
</evidence>
<dbReference type="PRINTS" id="PR00255">
    <property type="entry name" value="NATPEPTIDER"/>
</dbReference>
<dbReference type="EMBL" id="JACVVK020000304">
    <property type="protein sequence ID" value="KAK7479380.1"/>
    <property type="molecule type" value="Genomic_DNA"/>
</dbReference>
<evidence type="ECO:0000256" key="9">
    <source>
        <dbReference type="ARBA" id="ARBA00023170"/>
    </source>
</evidence>
<feature type="region of interest" description="Disordered" evidence="16">
    <location>
        <begin position="451"/>
        <end position="473"/>
    </location>
</feature>
<proteinExistence type="inferred from homology"/>
<evidence type="ECO:0000259" key="17">
    <source>
        <dbReference type="PROSITE" id="PS50011"/>
    </source>
</evidence>